<sequence length="266" mass="29605">MKQRLITGIVGALVFLIITVLGGWVFNLAVAGVASIALHELLKMKHIKTFSMMGCISYVFMWVLLVPDAWLQPTFISGIPKVELFLMMIIFLLALTVVTKNSFTFDEAGFVILSSVYVGYGFYHLLITRNIEENGLVLVFLVLFIIWATDTGAFFVGKQWGKYKLWPEISPKKTVEGFLGGIVTAGVIGAVFHHFFPVFDSWYVFALFIIVTAVSGQLGDLVESALKRHYAVKDSGKVLPGHGGILDRFDSLIFVLPVLHFLQFFG</sequence>
<dbReference type="RefSeq" id="WP_090926088.1">
    <property type="nucleotide sequence ID" value="NZ_FOTY01000004.1"/>
</dbReference>
<evidence type="ECO:0000256" key="13">
    <source>
        <dbReference type="ARBA" id="ARBA00022989"/>
    </source>
</evidence>
<evidence type="ECO:0000256" key="11">
    <source>
        <dbReference type="ARBA" id="ARBA00022692"/>
    </source>
</evidence>
<keyword evidence="15 19" id="KW-0472">Membrane</keyword>
<evidence type="ECO:0000313" key="20">
    <source>
        <dbReference type="EMBL" id="SFL76017.1"/>
    </source>
</evidence>
<dbReference type="PANTHER" id="PTHR46382">
    <property type="entry name" value="PHOSPHATIDATE CYTIDYLYLTRANSFERASE"/>
    <property type="match status" value="1"/>
</dbReference>
<evidence type="ECO:0000256" key="15">
    <source>
        <dbReference type="ARBA" id="ARBA00023136"/>
    </source>
</evidence>
<accession>A0A1I4KC19</accession>
<dbReference type="InterPro" id="IPR000374">
    <property type="entry name" value="PC_trans"/>
</dbReference>
<feature type="transmembrane region" description="Helical" evidence="19">
    <location>
        <begin position="82"/>
        <end position="98"/>
    </location>
</feature>
<comment type="pathway">
    <text evidence="4">Lipid metabolism.</text>
</comment>
<evidence type="ECO:0000256" key="14">
    <source>
        <dbReference type="ARBA" id="ARBA00023098"/>
    </source>
</evidence>
<dbReference type="AlphaFoldDB" id="A0A1I4KC19"/>
<keyword evidence="8" id="KW-1003">Cell membrane</keyword>
<evidence type="ECO:0000256" key="6">
    <source>
        <dbReference type="ARBA" id="ARBA00012487"/>
    </source>
</evidence>
<evidence type="ECO:0000256" key="8">
    <source>
        <dbReference type="ARBA" id="ARBA00022475"/>
    </source>
</evidence>
<dbReference type="UniPathway" id="UPA00557">
    <property type="reaction ID" value="UER00614"/>
</dbReference>
<keyword evidence="17" id="KW-1208">Phospholipid metabolism</keyword>
<dbReference type="GO" id="GO:0005886">
    <property type="term" value="C:plasma membrane"/>
    <property type="evidence" value="ECO:0007669"/>
    <property type="project" value="UniProtKB-SubCell"/>
</dbReference>
<dbReference type="OrthoDB" id="9799199at2"/>
<dbReference type="Proteomes" id="UP000199668">
    <property type="component" value="Unassembled WGS sequence"/>
</dbReference>
<evidence type="ECO:0000256" key="3">
    <source>
        <dbReference type="ARBA" id="ARBA00005119"/>
    </source>
</evidence>
<feature type="transmembrane region" description="Helical" evidence="19">
    <location>
        <begin position="105"/>
        <end position="123"/>
    </location>
</feature>
<dbReference type="PANTHER" id="PTHR46382:SF1">
    <property type="entry name" value="PHOSPHATIDATE CYTIDYLYLTRANSFERASE"/>
    <property type="match status" value="1"/>
</dbReference>
<keyword evidence="10 18" id="KW-0808">Transferase</keyword>
<evidence type="ECO:0000256" key="4">
    <source>
        <dbReference type="ARBA" id="ARBA00005189"/>
    </source>
</evidence>
<dbReference type="Pfam" id="PF01148">
    <property type="entry name" value="CTP_transf_1"/>
    <property type="match status" value="1"/>
</dbReference>
<proteinExistence type="inferred from homology"/>
<evidence type="ECO:0000256" key="5">
    <source>
        <dbReference type="ARBA" id="ARBA00010185"/>
    </source>
</evidence>
<evidence type="ECO:0000313" key="21">
    <source>
        <dbReference type="Proteomes" id="UP000199668"/>
    </source>
</evidence>
<evidence type="ECO:0000256" key="9">
    <source>
        <dbReference type="ARBA" id="ARBA00022516"/>
    </source>
</evidence>
<evidence type="ECO:0000256" key="12">
    <source>
        <dbReference type="ARBA" id="ARBA00022695"/>
    </source>
</evidence>
<evidence type="ECO:0000256" key="18">
    <source>
        <dbReference type="RuleBase" id="RU003938"/>
    </source>
</evidence>
<dbReference type="GO" id="GO:0004605">
    <property type="term" value="F:phosphatidate cytidylyltransferase activity"/>
    <property type="evidence" value="ECO:0007669"/>
    <property type="project" value="UniProtKB-EC"/>
</dbReference>
<reference evidence="20 21" key="1">
    <citation type="submission" date="2016-10" db="EMBL/GenBank/DDBJ databases">
        <authorList>
            <person name="de Groot N.N."/>
        </authorList>
    </citation>
    <scope>NUCLEOTIDE SEQUENCE [LARGE SCALE GENOMIC DNA]</scope>
    <source>
        <strain evidence="20 21">CGMCC 1.6134</strain>
    </source>
</reference>
<dbReference type="GO" id="GO:0016024">
    <property type="term" value="P:CDP-diacylglycerol biosynthetic process"/>
    <property type="evidence" value="ECO:0007669"/>
    <property type="project" value="UniProtKB-UniPathway"/>
</dbReference>
<evidence type="ECO:0000256" key="17">
    <source>
        <dbReference type="ARBA" id="ARBA00023264"/>
    </source>
</evidence>
<feature type="transmembrane region" description="Helical" evidence="19">
    <location>
        <begin position="202"/>
        <end position="222"/>
    </location>
</feature>
<comment type="subcellular location">
    <subcellularLocation>
        <location evidence="2">Cell membrane</location>
        <topology evidence="2">Multi-pass membrane protein</topology>
    </subcellularLocation>
</comment>
<evidence type="ECO:0000256" key="10">
    <source>
        <dbReference type="ARBA" id="ARBA00022679"/>
    </source>
</evidence>
<keyword evidence="11 18" id="KW-0812">Transmembrane</keyword>
<keyword evidence="12 18" id="KW-0548">Nucleotidyltransferase</keyword>
<keyword evidence="9" id="KW-0444">Lipid biosynthesis</keyword>
<evidence type="ECO:0000256" key="1">
    <source>
        <dbReference type="ARBA" id="ARBA00001698"/>
    </source>
</evidence>
<protein>
    <recommendedName>
        <fullName evidence="7 18">Phosphatidate cytidylyltransferase</fullName>
        <ecNumber evidence="6 18">2.7.7.41</ecNumber>
    </recommendedName>
</protein>
<dbReference type="STRING" id="266892.SAMN04488054_104224"/>
<evidence type="ECO:0000256" key="7">
    <source>
        <dbReference type="ARBA" id="ARBA00019373"/>
    </source>
</evidence>
<dbReference type="EMBL" id="FOTY01000004">
    <property type="protein sequence ID" value="SFL76017.1"/>
    <property type="molecule type" value="Genomic_DNA"/>
</dbReference>
<keyword evidence="13 19" id="KW-1133">Transmembrane helix</keyword>
<organism evidence="20 21">
    <name type="scientific">Salibacterium qingdaonense</name>
    <dbReference type="NCBI Taxonomy" id="266892"/>
    <lineage>
        <taxon>Bacteria</taxon>
        <taxon>Bacillati</taxon>
        <taxon>Bacillota</taxon>
        <taxon>Bacilli</taxon>
        <taxon>Bacillales</taxon>
        <taxon>Bacillaceae</taxon>
    </lineage>
</organism>
<feature type="transmembrane region" description="Helical" evidence="19">
    <location>
        <begin position="135"/>
        <end position="156"/>
    </location>
</feature>
<feature type="transmembrane region" description="Helical" evidence="19">
    <location>
        <begin position="177"/>
        <end position="196"/>
    </location>
</feature>
<feature type="transmembrane region" description="Helical" evidence="19">
    <location>
        <begin position="50"/>
        <end position="70"/>
    </location>
</feature>
<dbReference type="PROSITE" id="PS01315">
    <property type="entry name" value="CDS"/>
    <property type="match status" value="1"/>
</dbReference>
<dbReference type="EC" id="2.7.7.41" evidence="6 18"/>
<keyword evidence="14" id="KW-0443">Lipid metabolism</keyword>
<feature type="transmembrane region" description="Helical" evidence="19">
    <location>
        <begin position="6"/>
        <end position="38"/>
    </location>
</feature>
<evidence type="ECO:0000256" key="16">
    <source>
        <dbReference type="ARBA" id="ARBA00023209"/>
    </source>
</evidence>
<evidence type="ECO:0000256" key="2">
    <source>
        <dbReference type="ARBA" id="ARBA00004651"/>
    </source>
</evidence>
<gene>
    <name evidence="20" type="ORF">SAMN04488054_104224</name>
</gene>
<keyword evidence="16" id="KW-0594">Phospholipid biosynthesis</keyword>
<keyword evidence="21" id="KW-1185">Reference proteome</keyword>
<evidence type="ECO:0000256" key="19">
    <source>
        <dbReference type="SAM" id="Phobius"/>
    </source>
</evidence>
<comment type="similarity">
    <text evidence="5 18">Belongs to the CDS family.</text>
</comment>
<comment type="catalytic activity">
    <reaction evidence="1 18">
        <text>a 1,2-diacyl-sn-glycero-3-phosphate + CTP + H(+) = a CDP-1,2-diacyl-sn-glycerol + diphosphate</text>
        <dbReference type="Rhea" id="RHEA:16229"/>
        <dbReference type="ChEBI" id="CHEBI:15378"/>
        <dbReference type="ChEBI" id="CHEBI:33019"/>
        <dbReference type="ChEBI" id="CHEBI:37563"/>
        <dbReference type="ChEBI" id="CHEBI:58332"/>
        <dbReference type="ChEBI" id="CHEBI:58608"/>
        <dbReference type="EC" id="2.7.7.41"/>
    </reaction>
</comment>
<name>A0A1I4KC19_9BACI</name>
<comment type="pathway">
    <text evidence="3 18">Phospholipid metabolism; CDP-diacylglycerol biosynthesis; CDP-diacylglycerol from sn-glycerol 3-phosphate: step 3/3.</text>
</comment>